<sequence>MIGNATFASESPDPDLQSIAMPLLPPPALLQQTLRAVARRYRLPALSETGEAGPSATLATVIEQARLALARGESPDVTLKRLFVDALARLIHDAMRVDAGDPVFQAMLLRHRVTHVREYASLSARAEQDRRPVLASVNALAHPRKPQSEGMARLHALASSSSWSALHDAVQQLLDLPAIPDDTPTRHRLSRLADSPELERLRRLETLESDALVRQYRTLWDRHGPRSGTAAAAAQGVDAQRRGTAVEALTAQALQALALGLNDADGTGAPYRVVTSMRVPASIPAKHERAKTEWDAVLLRQAETIADAPAWDICLLAEAKASADAATTDFPRLLRGMRLLAQADATVIYDFETHEGVVRLRGASLSTLPTDETALADTVLYCSNAPAEATPRLLSAASRMQLLSAQASLDFAACVAETQHADTRSLEPVWQQLVESPRWAAVLNQYAVMREVRELMVHPDDLRAAIDSPG</sequence>
<evidence type="ECO:0008006" key="4">
    <source>
        <dbReference type="Google" id="ProtNLM"/>
    </source>
</evidence>
<organism evidence="2 3">
    <name type="scientific">Cupriavidus pinatubonensis</name>
    <dbReference type="NCBI Taxonomy" id="248026"/>
    <lineage>
        <taxon>Bacteria</taxon>
        <taxon>Pseudomonadati</taxon>
        <taxon>Pseudomonadota</taxon>
        <taxon>Betaproteobacteria</taxon>
        <taxon>Burkholderiales</taxon>
        <taxon>Burkholderiaceae</taxon>
        <taxon>Cupriavidus</taxon>
    </lineage>
</organism>
<keyword evidence="3" id="KW-1185">Reference proteome</keyword>
<proteinExistence type="predicted"/>
<dbReference type="Proteomes" id="UP000701702">
    <property type="component" value="Unassembled WGS sequence"/>
</dbReference>
<reference evidence="2 3" key="1">
    <citation type="submission" date="2021-08" db="EMBL/GenBank/DDBJ databases">
        <authorList>
            <person name="Peeters C."/>
        </authorList>
    </citation>
    <scope>NUCLEOTIDE SEQUENCE [LARGE SCALE GENOMIC DNA]</scope>
    <source>
        <strain evidence="2 3">LMG 23994</strain>
    </source>
</reference>
<protein>
    <recommendedName>
        <fullName evidence="4">3-deoxy-D-arabino-heptulosonate 7-phosphate synthase</fullName>
    </recommendedName>
</protein>
<gene>
    <name evidence="2" type="ORF">LMG23994_04237</name>
</gene>
<evidence type="ECO:0000256" key="1">
    <source>
        <dbReference type="SAM" id="MobiDB-lite"/>
    </source>
</evidence>
<dbReference type="EMBL" id="CAJZAF010000025">
    <property type="protein sequence ID" value="CAG9179733.1"/>
    <property type="molecule type" value="Genomic_DNA"/>
</dbReference>
<feature type="region of interest" description="Disordered" evidence="1">
    <location>
        <begin position="1"/>
        <end position="20"/>
    </location>
</feature>
<evidence type="ECO:0000313" key="2">
    <source>
        <dbReference type="EMBL" id="CAG9179733.1"/>
    </source>
</evidence>
<name>A0ABM8XHW1_9BURK</name>
<evidence type="ECO:0000313" key="3">
    <source>
        <dbReference type="Proteomes" id="UP000701702"/>
    </source>
</evidence>
<accession>A0ABM8XHW1</accession>
<comment type="caution">
    <text evidence="2">The sequence shown here is derived from an EMBL/GenBank/DDBJ whole genome shotgun (WGS) entry which is preliminary data.</text>
</comment>